<dbReference type="Proteomes" id="UP000008383">
    <property type="component" value="Unassembled WGS sequence"/>
</dbReference>
<protein>
    <submittedName>
        <fullName evidence="2">Uncharacterized protein</fullName>
    </submittedName>
</protein>
<feature type="compositionally biased region" description="Polar residues" evidence="1">
    <location>
        <begin position="87"/>
        <end position="100"/>
    </location>
</feature>
<evidence type="ECO:0000256" key="1">
    <source>
        <dbReference type="SAM" id="MobiDB-lite"/>
    </source>
</evidence>
<feature type="region of interest" description="Disordered" evidence="1">
    <location>
        <begin position="83"/>
        <end position="104"/>
    </location>
</feature>
<reference evidence="3" key="1">
    <citation type="journal article" date="2011" name="Genome Biol.">
        <title>Comparative and functional genomics provide insights into the pathogenicity of dermatophytic fungi.</title>
        <authorList>
            <person name="Burmester A."/>
            <person name="Shelest E."/>
            <person name="Gloeckner G."/>
            <person name="Heddergott C."/>
            <person name="Schindler S."/>
            <person name="Staib P."/>
            <person name="Heidel A."/>
            <person name="Felder M."/>
            <person name="Petzold A."/>
            <person name="Szafranski K."/>
            <person name="Feuermann M."/>
            <person name="Pedruzzi I."/>
            <person name="Priebe S."/>
            <person name="Groth M."/>
            <person name="Winkler R."/>
            <person name="Li W."/>
            <person name="Kniemeyer O."/>
            <person name="Schroeckh V."/>
            <person name="Hertweck C."/>
            <person name="Hube B."/>
            <person name="White T.C."/>
            <person name="Platzer M."/>
            <person name="Guthke R."/>
            <person name="Heitman J."/>
            <person name="Woestemeyer J."/>
            <person name="Zipfel P.F."/>
            <person name="Monod M."/>
            <person name="Brakhage A.A."/>
        </authorList>
    </citation>
    <scope>NUCLEOTIDE SEQUENCE [LARGE SCALE GENOMIC DNA]</scope>
    <source>
        <strain evidence="3">HKI 0517</strain>
    </source>
</reference>
<comment type="caution">
    <text evidence="2">The sequence shown here is derived from an EMBL/GenBank/DDBJ whole genome shotgun (WGS) entry which is preliminary data.</text>
</comment>
<organism evidence="2 3">
    <name type="scientific">Trichophyton verrucosum (strain HKI 0517)</name>
    <dbReference type="NCBI Taxonomy" id="663202"/>
    <lineage>
        <taxon>Eukaryota</taxon>
        <taxon>Fungi</taxon>
        <taxon>Dikarya</taxon>
        <taxon>Ascomycota</taxon>
        <taxon>Pezizomycotina</taxon>
        <taxon>Eurotiomycetes</taxon>
        <taxon>Eurotiomycetidae</taxon>
        <taxon>Onygenales</taxon>
        <taxon>Arthrodermataceae</taxon>
        <taxon>Trichophyton</taxon>
    </lineage>
</organism>
<name>D4D2A9_TRIVH</name>
<dbReference type="HOGENOM" id="CLU_1887257_0_0_1"/>
<dbReference type="AlphaFoldDB" id="D4D2A9"/>
<dbReference type="GeneID" id="9582818"/>
<accession>D4D2A9</accession>
<sequence>MVMIKVYKPSYMNLSCALFPFILFVQMTALRHTGQQRKTKTKTKTNTLSHLIIPFFIKLIDQAVLLIDIPLALSVIAASSISTSSTNGSYQPIPSTSNTAARRPVSELGISRPRLAEAKTVRHRRPNDYKHILVP</sequence>
<evidence type="ECO:0000313" key="3">
    <source>
        <dbReference type="Proteomes" id="UP000008383"/>
    </source>
</evidence>
<dbReference type="KEGG" id="tve:TRV_01212"/>
<dbReference type="EMBL" id="ACYE01000065">
    <property type="protein sequence ID" value="EFE44032.1"/>
    <property type="molecule type" value="Genomic_DNA"/>
</dbReference>
<gene>
    <name evidence="2" type="ORF">TRV_01212</name>
</gene>
<proteinExistence type="predicted"/>
<evidence type="ECO:0000313" key="2">
    <source>
        <dbReference type="EMBL" id="EFE44032.1"/>
    </source>
</evidence>
<keyword evidence="3" id="KW-1185">Reference proteome</keyword>
<dbReference type="RefSeq" id="XP_003024643.1">
    <property type="nucleotide sequence ID" value="XM_003024597.1"/>
</dbReference>